<protein>
    <submittedName>
        <fullName evidence="2">Uncharacterized protein</fullName>
    </submittedName>
</protein>
<organism evidence="2 3">
    <name type="scientific">Psylliodes chrysocephalus</name>
    <dbReference type="NCBI Taxonomy" id="3402493"/>
    <lineage>
        <taxon>Eukaryota</taxon>
        <taxon>Metazoa</taxon>
        <taxon>Ecdysozoa</taxon>
        <taxon>Arthropoda</taxon>
        <taxon>Hexapoda</taxon>
        <taxon>Insecta</taxon>
        <taxon>Pterygota</taxon>
        <taxon>Neoptera</taxon>
        <taxon>Endopterygota</taxon>
        <taxon>Coleoptera</taxon>
        <taxon>Polyphaga</taxon>
        <taxon>Cucujiformia</taxon>
        <taxon>Chrysomeloidea</taxon>
        <taxon>Chrysomelidae</taxon>
        <taxon>Galerucinae</taxon>
        <taxon>Alticini</taxon>
        <taxon>Psylliodes</taxon>
    </lineage>
</organism>
<feature type="transmembrane region" description="Helical" evidence="1">
    <location>
        <begin position="12"/>
        <end position="34"/>
    </location>
</feature>
<sequence length="202" mass="22788">MKSKYHVPKKESASLGSGSVVVVGSLVVDWYLVLELNTKRKKQREREEEIKTLPIESDASTNNIEDVSREFQSTQNQEISFTPLDCPKSSDLSSRDVDDDDMILATILNKVKVVAESVGISPEFVIKRKASADESRSEQLQLEASNEFKSPVVLPILDFVMAYLRTRIMNCEQICNLFSPVLAFRDLENDEQKVKTTNLVSK</sequence>
<dbReference type="AlphaFoldDB" id="A0A9P0CL95"/>
<reference evidence="2" key="1">
    <citation type="submission" date="2022-01" db="EMBL/GenBank/DDBJ databases">
        <authorList>
            <person name="King R."/>
        </authorList>
    </citation>
    <scope>NUCLEOTIDE SEQUENCE</scope>
</reference>
<keyword evidence="1" id="KW-0812">Transmembrane</keyword>
<dbReference type="EMBL" id="OV651822">
    <property type="protein sequence ID" value="CAH1100712.1"/>
    <property type="molecule type" value="Genomic_DNA"/>
</dbReference>
<name>A0A9P0CL95_9CUCU</name>
<keyword evidence="3" id="KW-1185">Reference proteome</keyword>
<proteinExistence type="predicted"/>
<gene>
    <name evidence="2" type="ORF">PSYICH_LOCUS1561</name>
</gene>
<evidence type="ECO:0000313" key="3">
    <source>
        <dbReference type="Proteomes" id="UP001153636"/>
    </source>
</evidence>
<dbReference type="Proteomes" id="UP001153636">
    <property type="component" value="Chromosome 10"/>
</dbReference>
<keyword evidence="1" id="KW-1133">Transmembrane helix</keyword>
<dbReference type="OrthoDB" id="6778969at2759"/>
<evidence type="ECO:0000313" key="2">
    <source>
        <dbReference type="EMBL" id="CAH1100712.1"/>
    </source>
</evidence>
<accession>A0A9P0CL95</accession>
<keyword evidence="1" id="KW-0472">Membrane</keyword>
<evidence type="ECO:0000256" key="1">
    <source>
        <dbReference type="SAM" id="Phobius"/>
    </source>
</evidence>